<proteinExistence type="predicted"/>
<dbReference type="STRING" id="1121131.SAMN02745229_01330"/>
<accession>A0A1M5XUK7</accession>
<dbReference type="AlphaFoldDB" id="A0A1M5XUK7"/>
<keyword evidence="2" id="KW-1185">Reference proteome</keyword>
<evidence type="ECO:0000313" key="1">
    <source>
        <dbReference type="EMBL" id="SHI03419.1"/>
    </source>
</evidence>
<name>A0A1M5XUK7_BUTFI</name>
<dbReference type="RefSeq" id="WP_242951156.1">
    <property type="nucleotide sequence ID" value="NZ_FQXK01000010.1"/>
</dbReference>
<protein>
    <recommendedName>
        <fullName evidence="3">SGNH/GDSL hydrolase family protein</fullName>
    </recommendedName>
</protein>
<evidence type="ECO:0000313" key="2">
    <source>
        <dbReference type="Proteomes" id="UP000184278"/>
    </source>
</evidence>
<sequence length="363" mass="42556">MIKIMSKKQILKAAVFAVIFIFLIRSVTYVLRTNGDVKDRFTGFYAEPDNTIDAVVIGSSPVYPAIVTPKIYEDTGITVYPLSSNMQRPVAGMYLVKEAEKTQSPKLYIFEMRMYTANDEDIIGNMAHTREVTDNMKYSMNRIDTINAMVDDKSERLTYYFDIFKYHSNWKTLFMWSQLRDFNYEYPDDLKGYVVYDQVGPTQPVDTTDITGKRPIQDKQEKALRDLLDYLSANDLQGLFIVLPELMTEDSQKKYNYMEAIIESYGYNFLNMNEYYDEIGIDYETDFRDYGNHTNALGAVKVTDYLEEYLVTNYQFIDDHRLDSSFSSWEDAYKLWQEEYAKATETIKQTIADENWYEPEVEE</sequence>
<reference evidence="2" key="1">
    <citation type="submission" date="2016-11" db="EMBL/GenBank/DDBJ databases">
        <authorList>
            <person name="Varghese N."/>
            <person name="Submissions S."/>
        </authorList>
    </citation>
    <scope>NUCLEOTIDE SEQUENCE [LARGE SCALE GENOMIC DNA]</scope>
    <source>
        <strain evidence="2">DSM 3071</strain>
    </source>
</reference>
<dbReference type="Proteomes" id="UP000184278">
    <property type="component" value="Unassembled WGS sequence"/>
</dbReference>
<dbReference type="EMBL" id="FQXK01000010">
    <property type="protein sequence ID" value="SHI03419.1"/>
    <property type="molecule type" value="Genomic_DNA"/>
</dbReference>
<evidence type="ECO:0008006" key="3">
    <source>
        <dbReference type="Google" id="ProtNLM"/>
    </source>
</evidence>
<gene>
    <name evidence="1" type="ORF">SAMN02745229_01330</name>
</gene>
<dbReference type="GeneID" id="89511413"/>
<organism evidence="1 2">
    <name type="scientific">Butyrivibrio fibrisolvens DSM 3071</name>
    <dbReference type="NCBI Taxonomy" id="1121131"/>
    <lineage>
        <taxon>Bacteria</taxon>
        <taxon>Bacillati</taxon>
        <taxon>Bacillota</taxon>
        <taxon>Clostridia</taxon>
        <taxon>Lachnospirales</taxon>
        <taxon>Lachnospiraceae</taxon>
        <taxon>Butyrivibrio</taxon>
    </lineage>
</organism>